<evidence type="ECO:0000313" key="7">
    <source>
        <dbReference type="EMBL" id="SEM34707.1"/>
    </source>
</evidence>
<dbReference type="Gene3D" id="3.40.50.10240">
    <property type="entry name" value="Thiamin pyrophosphokinase, catalytic domain"/>
    <property type="match status" value="1"/>
</dbReference>
<evidence type="ECO:0000256" key="4">
    <source>
        <dbReference type="ARBA" id="ARBA00022840"/>
    </source>
</evidence>
<dbReference type="InterPro" id="IPR007371">
    <property type="entry name" value="TPK_catalytic"/>
</dbReference>
<accession>A0A1H7XNE6</accession>
<keyword evidence="4" id="KW-0067">ATP-binding</keyword>
<dbReference type="Pfam" id="PF04265">
    <property type="entry name" value="TPK_B1_binding"/>
    <property type="match status" value="1"/>
</dbReference>
<dbReference type="CDD" id="cd07995">
    <property type="entry name" value="TPK"/>
    <property type="match status" value="1"/>
</dbReference>
<keyword evidence="2" id="KW-0547">Nucleotide-binding</keyword>
<dbReference type="GO" id="GO:0009229">
    <property type="term" value="P:thiamine diphosphate biosynthetic process"/>
    <property type="evidence" value="ECO:0007669"/>
    <property type="project" value="InterPro"/>
</dbReference>
<evidence type="ECO:0000256" key="5">
    <source>
        <dbReference type="NCBIfam" id="TIGR01378"/>
    </source>
</evidence>
<organism evidence="7 8">
    <name type="scientific">Syntrophus gentianae</name>
    <dbReference type="NCBI Taxonomy" id="43775"/>
    <lineage>
        <taxon>Bacteria</taxon>
        <taxon>Pseudomonadati</taxon>
        <taxon>Thermodesulfobacteriota</taxon>
        <taxon>Syntrophia</taxon>
        <taxon>Syntrophales</taxon>
        <taxon>Syntrophaceae</taxon>
        <taxon>Syntrophus</taxon>
    </lineage>
</organism>
<dbReference type="SUPFAM" id="SSF63999">
    <property type="entry name" value="Thiamin pyrophosphokinase, catalytic domain"/>
    <property type="match status" value="1"/>
</dbReference>
<gene>
    <name evidence="7" type="ORF">SAMN04489760_11141</name>
</gene>
<keyword evidence="3 7" id="KW-0418">Kinase</keyword>
<evidence type="ECO:0000256" key="3">
    <source>
        <dbReference type="ARBA" id="ARBA00022777"/>
    </source>
</evidence>
<dbReference type="GO" id="GO:0006772">
    <property type="term" value="P:thiamine metabolic process"/>
    <property type="evidence" value="ECO:0007669"/>
    <property type="project" value="UniProtKB-UniRule"/>
</dbReference>
<protein>
    <recommendedName>
        <fullName evidence="5">Thiamine diphosphokinase</fullName>
        <ecNumber evidence="5">2.7.6.2</ecNumber>
    </recommendedName>
</protein>
<dbReference type="GO" id="GO:0016301">
    <property type="term" value="F:kinase activity"/>
    <property type="evidence" value="ECO:0007669"/>
    <property type="project" value="UniProtKB-KW"/>
</dbReference>
<dbReference type="Proteomes" id="UP000198744">
    <property type="component" value="Unassembled WGS sequence"/>
</dbReference>
<evidence type="ECO:0000256" key="2">
    <source>
        <dbReference type="ARBA" id="ARBA00022741"/>
    </source>
</evidence>
<dbReference type="GO" id="GO:0004788">
    <property type="term" value="F:thiamine diphosphokinase activity"/>
    <property type="evidence" value="ECO:0007669"/>
    <property type="project" value="UniProtKB-UniRule"/>
</dbReference>
<keyword evidence="1" id="KW-0808">Transferase</keyword>
<dbReference type="PANTHER" id="PTHR41299:SF1">
    <property type="entry name" value="THIAMINE PYROPHOSPHOKINASE"/>
    <property type="match status" value="1"/>
</dbReference>
<evidence type="ECO:0000313" key="8">
    <source>
        <dbReference type="Proteomes" id="UP000198744"/>
    </source>
</evidence>
<proteinExistence type="predicted"/>
<reference evidence="7 8" key="1">
    <citation type="submission" date="2016-10" db="EMBL/GenBank/DDBJ databases">
        <authorList>
            <person name="de Groot N.N."/>
        </authorList>
    </citation>
    <scope>NUCLEOTIDE SEQUENCE [LARGE SCALE GENOMIC DNA]</scope>
    <source>
        <strain evidence="7 8">DSM 8423</strain>
    </source>
</reference>
<keyword evidence="8" id="KW-1185">Reference proteome</keyword>
<evidence type="ECO:0000256" key="1">
    <source>
        <dbReference type="ARBA" id="ARBA00022679"/>
    </source>
</evidence>
<dbReference type="SUPFAM" id="SSF63862">
    <property type="entry name" value="Thiamin pyrophosphokinase, substrate-binding domain"/>
    <property type="match status" value="1"/>
</dbReference>
<dbReference type="NCBIfam" id="TIGR01378">
    <property type="entry name" value="thi_PPkinase"/>
    <property type="match status" value="1"/>
</dbReference>
<dbReference type="SMART" id="SM00983">
    <property type="entry name" value="TPK_B1_binding"/>
    <property type="match status" value="1"/>
</dbReference>
<feature type="domain" description="Thiamin pyrophosphokinase thiamin-binding" evidence="6">
    <location>
        <begin position="150"/>
        <end position="209"/>
    </location>
</feature>
<dbReference type="InterPro" id="IPR006282">
    <property type="entry name" value="Thi_PPkinase"/>
</dbReference>
<evidence type="ECO:0000259" key="6">
    <source>
        <dbReference type="SMART" id="SM00983"/>
    </source>
</evidence>
<dbReference type="PANTHER" id="PTHR41299">
    <property type="entry name" value="THIAMINE PYROPHOSPHOKINASE"/>
    <property type="match status" value="1"/>
</dbReference>
<dbReference type="InterPro" id="IPR053149">
    <property type="entry name" value="TPK"/>
</dbReference>
<dbReference type="GO" id="GO:0030975">
    <property type="term" value="F:thiamine binding"/>
    <property type="evidence" value="ECO:0007669"/>
    <property type="project" value="InterPro"/>
</dbReference>
<dbReference type="InterPro" id="IPR036759">
    <property type="entry name" value="TPK_catalytic_sf"/>
</dbReference>
<sequence>MKKKAAVICGGEIRDYSWLRARISAMDPCRIICADVGARHCMRIDIDPEVVIGDMDSLDQEMAEILVRRGTRISGYPSQKDETDTQLALQYALSLEPEEIRIFGALGGRIDHTLANMSILKIALDQGVPTRLVDEWCEIVMIRDRCVLEGEEGQTVSLFPFSSSVTGITLRGFAYPLENNIMEIGLPYGISNVLTGNRGVISLSDGILLVIHYYRKGHFPEGV</sequence>
<name>A0A1H7XNE6_9BACT</name>
<dbReference type="InterPro" id="IPR036371">
    <property type="entry name" value="TPK_B1-bd_sf"/>
</dbReference>
<dbReference type="Pfam" id="PF04263">
    <property type="entry name" value="TPK_catalytic"/>
    <property type="match status" value="1"/>
</dbReference>
<dbReference type="InterPro" id="IPR007373">
    <property type="entry name" value="Thiamin_PyroPKinase_B1-bd"/>
</dbReference>
<dbReference type="GO" id="GO:0005524">
    <property type="term" value="F:ATP binding"/>
    <property type="evidence" value="ECO:0007669"/>
    <property type="project" value="UniProtKB-KW"/>
</dbReference>
<dbReference type="RefSeq" id="WP_093883385.1">
    <property type="nucleotide sequence ID" value="NZ_FOBS01000011.1"/>
</dbReference>
<dbReference type="STRING" id="43775.SAMN04489760_11141"/>
<dbReference type="EC" id="2.7.6.2" evidence="5"/>
<dbReference type="EMBL" id="FOBS01000011">
    <property type="protein sequence ID" value="SEM34707.1"/>
    <property type="molecule type" value="Genomic_DNA"/>
</dbReference>
<dbReference type="OrthoDB" id="7057856at2"/>
<dbReference type="AlphaFoldDB" id="A0A1H7XNE6"/>